<dbReference type="PRINTS" id="PR01248">
    <property type="entry name" value="TYPE1KERATIN"/>
</dbReference>
<dbReference type="PROSITE" id="PS51842">
    <property type="entry name" value="IF_ROD_2"/>
    <property type="match status" value="1"/>
</dbReference>
<feature type="compositionally biased region" description="Acidic residues" evidence="4">
    <location>
        <begin position="443"/>
        <end position="496"/>
    </location>
</feature>
<accession>A0A9D3PWB5</accession>
<gene>
    <name evidence="6" type="ORF">MATL_G00146180</name>
</gene>
<feature type="region of interest" description="Disordered" evidence="4">
    <location>
        <begin position="428"/>
        <end position="529"/>
    </location>
</feature>
<organism evidence="6 7">
    <name type="scientific">Megalops atlanticus</name>
    <name type="common">Tarpon</name>
    <name type="synonym">Clupea gigantea</name>
    <dbReference type="NCBI Taxonomy" id="7932"/>
    <lineage>
        <taxon>Eukaryota</taxon>
        <taxon>Metazoa</taxon>
        <taxon>Chordata</taxon>
        <taxon>Craniata</taxon>
        <taxon>Vertebrata</taxon>
        <taxon>Euteleostomi</taxon>
        <taxon>Actinopterygii</taxon>
        <taxon>Neopterygii</taxon>
        <taxon>Teleostei</taxon>
        <taxon>Elopiformes</taxon>
        <taxon>Megalopidae</taxon>
        <taxon>Megalops</taxon>
    </lineage>
</organism>
<dbReference type="PANTHER" id="PTHR23239">
    <property type="entry name" value="INTERMEDIATE FILAMENT"/>
    <property type="match status" value="1"/>
</dbReference>
<dbReference type="InterPro" id="IPR039008">
    <property type="entry name" value="IF_rod_dom"/>
</dbReference>
<comment type="caution">
    <text evidence="6">The sequence shown here is derived from an EMBL/GenBank/DDBJ whole genome shotgun (WGS) entry which is preliminary data.</text>
</comment>
<feature type="domain" description="IF rod" evidence="5">
    <location>
        <begin position="79"/>
        <end position="391"/>
    </location>
</feature>
<dbReference type="SUPFAM" id="SSF64593">
    <property type="entry name" value="Intermediate filament protein, coiled coil region"/>
    <property type="match status" value="2"/>
</dbReference>
<dbReference type="AlphaFoldDB" id="A0A9D3PWB5"/>
<evidence type="ECO:0000313" key="6">
    <source>
        <dbReference type="EMBL" id="KAG7466798.1"/>
    </source>
</evidence>
<name>A0A9D3PWB5_MEGAT</name>
<evidence type="ECO:0000256" key="1">
    <source>
        <dbReference type="ARBA" id="ARBA00022754"/>
    </source>
</evidence>
<dbReference type="Proteomes" id="UP001046870">
    <property type="component" value="Chromosome 12"/>
</dbReference>
<dbReference type="OrthoDB" id="2441647at2759"/>
<dbReference type="GO" id="GO:0005198">
    <property type="term" value="F:structural molecule activity"/>
    <property type="evidence" value="ECO:0007669"/>
    <property type="project" value="InterPro"/>
</dbReference>
<evidence type="ECO:0000259" key="5">
    <source>
        <dbReference type="PROSITE" id="PS51842"/>
    </source>
</evidence>
<reference evidence="6" key="1">
    <citation type="submission" date="2021-01" db="EMBL/GenBank/DDBJ databases">
        <authorList>
            <person name="Zahm M."/>
            <person name="Roques C."/>
            <person name="Cabau C."/>
            <person name="Klopp C."/>
            <person name="Donnadieu C."/>
            <person name="Jouanno E."/>
            <person name="Lampietro C."/>
            <person name="Louis A."/>
            <person name="Herpin A."/>
            <person name="Echchiki A."/>
            <person name="Berthelot C."/>
            <person name="Parey E."/>
            <person name="Roest-Crollius H."/>
            <person name="Braasch I."/>
            <person name="Postlethwait J."/>
            <person name="Bobe J."/>
            <person name="Montfort J."/>
            <person name="Bouchez O."/>
            <person name="Begum T."/>
            <person name="Mejri S."/>
            <person name="Adams A."/>
            <person name="Chen W.-J."/>
            <person name="Guiguen Y."/>
        </authorList>
    </citation>
    <scope>NUCLEOTIDE SEQUENCE</scope>
    <source>
        <strain evidence="6">YG-15Mar2019-1</strain>
        <tissue evidence="6">Brain</tissue>
    </source>
</reference>
<feature type="compositionally biased region" description="Acidic residues" evidence="4">
    <location>
        <begin position="515"/>
        <end position="529"/>
    </location>
</feature>
<feature type="coiled-coil region" evidence="3">
    <location>
        <begin position="310"/>
        <end position="362"/>
    </location>
</feature>
<feature type="coiled-coil region" evidence="3">
    <location>
        <begin position="196"/>
        <end position="227"/>
    </location>
</feature>
<evidence type="ECO:0000256" key="2">
    <source>
        <dbReference type="ARBA" id="ARBA00023054"/>
    </source>
</evidence>
<feature type="region of interest" description="Disordered" evidence="4">
    <location>
        <begin position="282"/>
        <end position="303"/>
    </location>
</feature>
<dbReference type="InterPro" id="IPR002957">
    <property type="entry name" value="Keratin_I"/>
</dbReference>
<proteinExistence type="predicted"/>
<evidence type="ECO:0000256" key="4">
    <source>
        <dbReference type="SAM" id="MobiDB-lite"/>
    </source>
</evidence>
<sequence>MSFIIRSTAGPRNFSSLSSSSSQAQRGLRSSTGSIFGGGGGACARIPMSSVQSVSSTQLPYFQDNSGALANSAKSVNNEKQTMQDLNSRLDKYVSRVRELEESNRKLEEQIKEALLKKGADNGNDWSGYDHPLLELRKQIREMARYNAQLLLQIDNARLAADDFKVKYESEQAIRQGVEQDIAGLRKIIDDTHLSRMQLESQHDSTMEELNFLKGNHEEEVAGLRAQITASDVSVEMDSPKGPDISEIIAKIRAEYEKTAQKNREDTDAWYQSKFDSLSAEVSQNTEELQSGKSNLHGMRRQHQAHQIDLEALRNLKSSLEGTLSDTEGRYSSEMNKHNQRLLDLEAELAQVRAQVESQSQDYQSLFNIKMKLESEIATYQRLLEGGPDDDRVEFTLEQALQAVPQPEKPKKLMVLNQEVVEGEVVSQTKVEVQMAPPNHAEEQEEQEEKQEKEEEREEQEEEREKEEEREEQEEKQEKEEEREEQEEEREKEEEKEEQKEEEVVKEEETPQSLAEEEDAPQNEEEPSE</sequence>
<dbReference type="Gene3D" id="1.20.5.500">
    <property type="entry name" value="Single helix bin"/>
    <property type="match status" value="1"/>
</dbReference>
<evidence type="ECO:0000256" key="3">
    <source>
        <dbReference type="SAM" id="Coils"/>
    </source>
</evidence>
<feature type="compositionally biased region" description="Polar residues" evidence="4">
    <location>
        <begin position="282"/>
        <end position="294"/>
    </location>
</feature>
<keyword evidence="1" id="KW-0403">Intermediate filament</keyword>
<dbReference type="SMART" id="SM01391">
    <property type="entry name" value="Filament"/>
    <property type="match status" value="1"/>
</dbReference>
<keyword evidence="2 3" id="KW-0175">Coiled coil</keyword>
<feature type="compositionally biased region" description="Basic and acidic residues" evidence="4">
    <location>
        <begin position="497"/>
        <end position="509"/>
    </location>
</feature>
<dbReference type="Pfam" id="PF00038">
    <property type="entry name" value="Filament"/>
    <property type="match status" value="1"/>
</dbReference>
<feature type="compositionally biased region" description="Low complexity" evidence="4">
    <location>
        <begin position="15"/>
        <end position="31"/>
    </location>
</feature>
<evidence type="ECO:0000313" key="7">
    <source>
        <dbReference type="Proteomes" id="UP001046870"/>
    </source>
</evidence>
<dbReference type="Gene3D" id="1.20.5.1160">
    <property type="entry name" value="Vasodilator-stimulated phosphoprotein"/>
    <property type="match status" value="1"/>
</dbReference>
<dbReference type="EMBL" id="JAFDVH010000012">
    <property type="protein sequence ID" value="KAG7466798.1"/>
    <property type="molecule type" value="Genomic_DNA"/>
</dbReference>
<dbReference type="FunFam" id="1.20.5.500:FF:000001">
    <property type="entry name" value="Type II keratin 23"/>
    <property type="match status" value="1"/>
</dbReference>
<keyword evidence="7" id="KW-1185">Reference proteome</keyword>
<dbReference type="GO" id="GO:0005882">
    <property type="term" value="C:intermediate filament"/>
    <property type="evidence" value="ECO:0007669"/>
    <property type="project" value="UniProtKB-KW"/>
</dbReference>
<dbReference type="Gene3D" id="1.20.5.170">
    <property type="match status" value="1"/>
</dbReference>
<dbReference type="FunFam" id="1.20.5.170:FF:000002">
    <property type="entry name" value="Type I keratin KA11"/>
    <property type="match status" value="1"/>
</dbReference>
<feature type="coiled-coil region" evidence="3">
    <location>
        <begin position="76"/>
        <end position="117"/>
    </location>
</feature>
<protein>
    <recommendedName>
        <fullName evidence="5">IF rod domain-containing protein</fullName>
    </recommendedName>
</protein>
<feature type="region of interest" description="Disordered" evidence="4">
    <location>
        <begin position="1"/>
        <end position="31"/>
    </location>
</feature>
<dbReference type="PANTHER" id="PTHR23239:SF358">
    <property type="entry name" value="KERATIN, TYPE I CYTOSKELETAL 18"/>
    <property type="match status" value="1"/>
</dbReference>